<dbReference type="Proteomes" id="UP000281406">
    <property type="component" value="Unassembled WGS sequence"/>
</dbReference>
<sequence length="323" mass="36809">MGGSEKRKGAKKSGKRVSDTPASSASISDCKQAAELRNSTPATGVLKDSLHDYCEQNDDTEIMLVEEVIPPPSDTPCNSPAFKLRRTDNVNTAIISTQLSELSQLVKNRSDGLEKLIGENSRVIKDMKEEISRNTERISGMMETIEFVCSEVKSLKQRVDSIDSRAKKEEVNSAERENRLAHLEAYTRRWNLRIHGIPEKERENVRQEVINVCQRLLPQFKDKFPEVVDVAHRLGRVDSNNKARGIIFQFTSRFYRDAVWRAAKDAEFLIEHRLKITEDLSPADRARRIKLWPIVEKARKENKRAFFVGGRAFVDGTEIFPPV</sequence>
<dbReference type="AlphaFoldDB" id="A0A3N0YQB1"/>
<dbReference type="EMBL" id="RJVU01030786">
    <property type="protein sequence ID" value="ROL48387.1"/>
    <property type="molecule type" value="Genomic_DNA"/>
</dbReference>
<dbReference type="InterPro" id="IPR004244">
    <property type="entry name" value="Transposase_22"/>
</dbReference>
<accession>A0A3N0YQB1</accession>
<name>A0A3N0YQB1_ANAGA</name>
<dbReference type="Gene3D" id="3.30.70.1820">
    <property type="entry name" value="L1 transposable element, RRM domain"/>
    <property type="match status" value="1"/>
</dbReference>
<feature type="compositionally biased region" description="Polar residues" evidence="1">
    <location>
        <begin position="20"/>
        <end position="29"/>
    </location>
</feature>
<dbReference type="PANTHER" id="PTHR11505">
    <property type="entry name" value="L1 TRANSPOSABLE ELEMENT-RELATED"/>
    <property type="match status" value="1"/>
</dbReference>
<evidence type="ECO:0000256" key="1">
    <source>
        <dbReference type="SAM" id="MobiDB-lite"/>
    </source>
</evidence>
<organism evidence="2 3">
    <name type="scientific">Anabarilius grahami</name>
    <name type="common">Kanglang fish</name>
    <name type="synonym">Barilius grahami</name>
    <dbReference type="NCBI Taxonomy" id="495550"/>
    <lineage>
        <taxon>Eukaryota</taxon>
        <taxon>Metazoa</taxon>
        <taxon>Chordata</taxon>
        <taxon>Craniata</taxon>
        <taxon>Vertebrata</taxon>
        <taxon>Euteleostomi</taxon>
        <taxon>Actinopterygii</taxon>
        <taxon>Neopterygii</taxon>
        <taxon>Teleostei</taxon>
        <taxon>Ostariophysi</taxon>
        <taxon>Cypriniformes</taxon>
        <taxon>Xenocyprididae</taxon>
        <taxon>Xenocypridinae</taxon>
        <taxon>Xenocypridinae incertae sedis</taxon>
        <taxon>Anabarilius</taxon>
    </lineage>
</organism>
<feature type="region of interest" description="Disordered" evidence="1">
    <location>
        <begin position="1"/>
        <end position="30"/>
    </location>
</feature>
<protein>
    <submittedName>
        <fullName evidence="2">Uncharacterized protein</fullName>
    </submittedName>
</protein>
<evidence type="ECO:0000313" key="2">
    <source>
        <dbReference type="EMBL" id="ROL48387.1"/>
    </source>
</evidence>
<proteinExistence type="predicted"/>
<reference evidence="2 3" key="1">
    <citation type="submission" date="2018-10" db="EMBL/GenBank/DDBJ databases">
        <title>Genome assembly for a Yunnan-Guizhou Plateau 3E fish, Anabarilius grahami (Regan), and its evolutionary and genetic applications.</title>
        <authorList>
            <person name="Jiang W."/>
        </authorList>
    </citation>
    <scope>NUCLEOTIDE SEQUENCE [LARGE SCALE GENOMIC DNA]</scope>
    <source>
        <strain evidence="2">AG-KIZ</strain>
        <tissue evidence="2">Muscle</tissue>
    </source>
</reference>
<gene>
    <name evidence="2" type="ORF">DPX16_4213</name>
</gene>
<keyword evidence="3" id="KW-1185">Reference proteome</keyword>
<comment type="caution">
    <text evidence="2">The sequence shown here is derived from an EMBL/GenBank/DDBJ whole genome shotgun (WGS) entry which is preliminary data.</text>
</comment>
<evidence type="ECO:0000313" key="3">
    <source>
        <dbReference type="Proteomes" id="UP000281406"/>
    </source>
</evidence>
<dbReference type="OrthoDB" id="8843611at2759"/>